<dbReference type="RefSeq" id="WP_071387339.1">
    <property type="nucleotide sequence ID" value="NZ_LBDA02000003.1"/>
</dbReference>
<name>A0A1J4Q8L4_9ACTN</name>
<protein>
    <recommendedName>
        <fullName evidence="4">Septum formation initiator</fullName>
    </recommendedName>
</protein>
<evidence type="ECO:0000313" key="3">
    <source>
        <dbReference type="Proteomes" id="UP000034838"/>
    </source>
</evidence>
<dbReference type="OrthoDB" id="3873701at2"/>
<feature type="compositionally biased region" description="Pro residues" evidence="1">
    <location>
        <begin position="130"/>
        <end position="145"/>
    </location>
</feature>
<reference evidence="2" key="1">
    <citation type="submission" date="2016-10" db="EMBL/GenBank/DDBJ databases">
        <title>Genome sequence of Streptomyces malaysiense MUSC 136.</title>
        <authorList>
            <person name="Lee L.-H."/>
            <person name="Ser H.-L."/>
        </authorList>
    </citation>
    <scope>NUCLEOTIDE SEQUENCE [LARGE SCALE GENOMIC DNA]</scope>
    <source>
        <strain evidence="2">MUSC 136</strain>
    </source>
</reference>
<evidence type="ECO:0000313" key="2">
    <source>
        <dbReference type="EMBL" id="OIK29313.1"/>
    </source>
</evidence>
<feature type="compositionally biased region" description="Pro residues" evidence="1">
    <location>
        <begin position="177"/>
        <end position="186"/>
    </location>
</feature>
<dbReference type="Proteomes" id="UP000034838">
    <property type="component" value="Unassembled WGS sequence"/>
</dbReference>
<dbReference type="AlphaFoldDB" id="A0A1J4Q8L4"/>
<dbReference type="InterPro" id="IPR007060">
    <property type="entry name" value="FtsL/DivIC"/>
</dbReference>
<evidence type="ECO:0000256" key="1">
    <source>
        <dbReference type="SAM" id="MobiDB-lite"/>
    </source>
</evidence>
<organism evidence="2 3">
    <name type="scientific">Streptomyces malaysiense</name>
    <dbReference type="NCBI Taxonomy" id="1428626"/>
    <lineage>
        <taxon>Bacteria</taxon>
        <taxon>Bacillati</taxon>
        <taxon>Actinomycetota</taxon>
        <taxon>Actinomycetes</taxon>
        <taxon>Kitasatosporales</taxon>
        <taxon>Streptomycetaceae</taxon>
        <taxon>Streptomyces</taxon>
    </lineage>
</organism>
<feature type="region of interest" description="Disordered" evidence="1">
    <location>
        <begin position="96"/>
        <end position="186"/>
    </location>
</feature>
<proteinExistence type="predicted"/>
<accession>A0A1J4Q8L4</accession>
<sequence>MPRNPEVKGRAARLARLFPAGRAKAARTPFVLLVVLLLGGGLIGLLVLNSALSEGSFELADLQKRTQNLTDEEQALQRDIDAYSSPDALERRAHELGMVPGGDPAFLDPNGRVEGVPRAAVPEPAVLEGPPAPESPALTPPPGLPATPATPSGAPSPVPPRGGAAAAPAATASTTPQPVPTPTPGR</sequence>
<evidence type="ECO:0008006" key="4">
    <source>
        <dbReference type="Google" id="ProtNLM"/>
    </source>
</evidence>
<feature type="compositionally biased region" description="Low complexity" evidence="1">
    <location>
        <begin position="161"/>
        <end position="176"/>
    </location>
</feature>
<dbReference type="EMBL" id="LBDA02000003">
    <property type="protein sequence ID" value="OIK29313.1"/>
    <property type="molecule type" value="Genomic_DNA"/>
</dbReference>
<keyword evidence="3" id="KW-1185">Reference proteome</keyword>
<dbReference type="Pfam" id="PF04977">
    <property type="entry name" value="DivIC"/>
    <property type="match status" value="1"/>
</dbReference>
<comment type="caution">
    <text evidence="2">The sequence shown here is derived from an EMBL/GenBank/DDBJ whole genome shotgun (WGS) entry which is preliminary data.</text>
</comment>
<gene>
    <name evidence="2" type="ORF">VT52_000890</name>
</gene>